<keyword evidence="2" id="KW-0472">Membrane</keyword>
<dbReference type="SUPFAM" id="SSF49265">
    <property type="entry name" value="Fibronectin type III"/>
    <property type="match status" value="1"/>
</dbReference>
<feature type="compositionally biased region" description="Basic and acidic residues" evidence="1">
    <location>
        <begin position="603"/>
        <end position="638"/>
    </location>
</feature>
<feature type="domain" description="Fibronectin type-III" evidence="4">
    <location>
        <begin position="182"/>
        <end position="284"/>
    </location>
</feature>
<evidence type="ECO:0000313" key="6">
    <source>
        <dbReference type="Proteomes" id="UP001497497"/>
    </source>
</evidence>
<keyword evidence="6" id="KW-1185">Reference proteome</keyword>
<evidence type="ECO:0000256" key="2">
    <source>
        <dbReference type="SAM" id="Phobius"/>
    </source>
</evidence>
<dbReference type="Proteomes" id="UP001497497">
    <property type="component" value="Unassembled WGS sequence"/>
</dbReference>
<keyword evidence="2" id="KW-1133">Transmembrane helix</keyword>
<dbReference type="Gene3D" id="2.60.40.10">
    <property type="entry name" value="Immunoglobulins"/>
    <property type="match status" value="2"/>
</dbReference>
<feature type="domain" description="Fibronectin type-III" evidence="4">
    <location>
        <begin position="286"/>
        <end position="387"/>
    </location>
</feature>
<dbReference type="InterPro" id="IPR050111">
    <property type="entry name" value="C-type_lectin/snaclec_domain"/>
</dbReference>
<evidence type="ECO:0000259" key="3">
    <source>
        <dbReference type="PROSITE" id="PS50041"/>
    </source>
</evidence>
<dbReference type="PROSITE" id="PS50853">
    <property type="entry name" value="FN3"/>
    <property type="match status" value="2"/>
</dbReference>
<dbReference type="AlphaFoldDB" id="A0AAV2I797"/>
<feature type="domain" description="C-type lectin" evidence="3">
    <location>
        <begin position="59"/>
        <end position="178"/>
    </location>
</feature>
<dbReference type="InterPro" id="IPR016186">
    <property type="entry name" value="C-type_lectin-like/link_sf"/>
</dbReference>
<dbReference type="InterPro" id="IPR036116">
    <property type="entry name" value="FN3_sf"/>
</dbReference>
<protein>
    <recommendedName>
        <fullName evidence="7">C-type lectin domain-containing protein</fullName>
    </recommendedName>
</protein>
<dbReference type="PANTHER" id="PTHR22803">
    <property type="entry name" value="MANNOSE, PHOSPHOLIPASE, LECTIN RECEPTOR RELATED"/>
    <property type="match status" value="1"/>
</dbReference>
<dbReference type="SMART" id="SM00034">
    <property type="entry name" value="CLECT"/>
    <property type="match status" value="1"/>
</dbReference>
<feature type="compositionally biased region" description="Polar residues" evidence="1">
    <location>
        <begin position="639"/>
        <end position="655"/>
    </location>
</feature>
<dbReference type="PROSITE" id="PS50041">
    <property type="entry name" value="C_TYPE_LECTIN_2"/>
    <property type="match status" value="1"/>
</dbReference>
<name>A0AAV2I797_LYMST</name>
<keyword evidence="2" id="KW-0812">Transmembrane</keyword>
<feature type="compositionally biased region" description="Basic and acidic residues" evidence="1">
    <location>
        <begin position="656"/>
        <end position="674"/>
    </location>
</feature>
<feature type="region of interest" description="Disordered" evidence="1">
    <location>
        <begin position="590"/>
        <end position="674"/>
    </location>
</feature>
<feature type="transmembrane region" description="Helical" evidence="2">
    <location>
        <begin position="21"/>
        <end position="42"/>
    </location>
</feature>
<dbReference type="CDD" id="cd00063">
    <property type="entry name" value="FN3"/>
    <property type="match status" value="2"/>
</dbReference>
<dbReference type="SUPFAM" id="SSF56436">
    <property type="entry name" value="C-type lectin-like"/>
    <property type="match status" value="1"/>
</dbReference>
<dbReference type="InterPro" id="IPR001304">
    <property type="entry name" value="C-type_lectin-like"/>
</dbReference>
<reference evidence="5 6" key="1">
    <citation type="submission" date="2024-04" db="EMBL/GenBank/DDBJ databases">
        <authorList>
            <consortium name="Genoscope - CEA"/>
            <person name="William W."/>
        </authorList>
    </citation>
    <scope>NUCLEOTIDE SEQUENCE [LARGE SCALE GENOMIC DNA]</scope>
</reference>
<dbReference type="CDD" id="cd00037">
    <property type="entry name" value="CLECT"/>
    <property type="match status" value="1"/>
</dbReference>
<dbReference type="InterPro" id="IPR016187">
    <property type="entry name" value="CTDL_fold"/>
</dbReference>
<dbReference type="Gene3D" id="3.10.100.10">
    <property type="entry name" value="Mannose-Binding Protein A, subunit A"/>
    <property type="match status" value="1"/>
</dbReference>
<dbReference type="EMBL" id="CAXITT010000498">
    <property type="protein sequence ID" value="CAL1542646.1"/>
    <property type="molecule type" value="Genomic_DNA"/>
</dbReference>
<comment type="caution">
    <text evidence="5">The sequence shown here is derived from an EMBL/GenBank/DDBJ whole genome shotgun (WGS) entry which is preliminary data.</text>
</comment>
<gene>
    <name evidence="5" type="ORF">GSLYS_00016180001</name>
</gene>
<sequence length="983" mass="110462">MLKDGYDEFILMLFLYSVKMTSVLLLTVFQLNFVILFLHVFVEGQGDIPQCSDNGSKLVGETCYKFNAPQVTWHQAKSNCESQGMTLAYVSSFDQAKQILSGYTFDVLVWIGASDEKKEGEFIWVASNETATELTHLWEKSEPNNKTSPIGDEDCVGIWPIFYANDAPCNLNFSYLCMEKSCPYNLKVGKVLNDRVSLSWRHYLKTDPSQTFTVKSQDLVSNMSRVVGTVTISRGSQNSSRTIDYHVSGLQSKTPYKVYVDASNNDGKASCKSLTVNTKTTGPPECPVNITTSDLNYDRVSLSWTPGQEDELPQTFTILAHNVSVFNNISFGNVLIGSVHANKYERVMYTVANLSELTHYTFSVDVKNNFGITKCKDNFLQVTTTSGLQKRSFPAWLIFLLIFIPLVLATGVAGFFVYKRKANRAEALQMETFPASFEKSDHDSIYHSVEEAAVAMIRDIDDGHGYDLTIDDPDLEVFKSNLFKRESIAPLPPPRSSEKNKLISICSDVSQYDVCGAHDIDQPYMKIDNSTSQNIASLREEDNNLIENDVVLISVNKGDNNSLHTSFGNLNKIPESAGINSSSNTFIEFKNNTNENSSTPIAQKEHQYSSHDMKFKTENEESVKTLKAKDSFTREPHSENTSQELDSKIVGNSTKILKENKTPQANDKDIDCKKNENSKSLTRDLADTESYQGCYSSPLIRSDAHIYAPLSCIDSRIILMLKEQEHNAHDEQRDEHANDLTDTQKVVFDFKKEINEIEKSRVPNIELTDQADNADNSLYIPPMLNNFVIEKDFAMRDDDSNKRKAVAGLQCIAMGLAGDIVSSNNRKVEDNEYITPLDSETYPMMFNGDEIGTKLEDINKENRYLKFDGAQCEDDIQLKPGCENKEEYLTWDGGDVSCDKDVLNKYIPIFSSSSRQVVLDENSRKAEPAANQCVDNFKVGNSEIQEDVLVYWTSDGTKKKTFGVAKQLSPDECSAPNDYLKNY</sequence>
<evidence type="ECO:0000313" key="5">
    <source>
        <dbReference type="EMBL" id="CAL1542646.1"/>
    </source>
</evidence>
<dbReference type="SMART" id="SM00060">
    <property type="entry name" value="FN3"/>
    <property type="match status" value="2"/>
</dbReference>
<dbReference type="InterPro" id="IPR013783">
    <property type="entry name" value="Ig-like_fold"/>
</dbReference>
<evidence type="ECO:0000256" key="1">
    <source>
        <dbReference type="SAM" id="MobiDB-lite"/>
    </source>
</evidence>
<organism evidence="5 6">
    <name type="scientific">Lymnaea stagnalis</name>
    <name type="common">Great pond snail</name>
    <name type="synonym">Helix stagnalis</name>
    <dbReference type="NCBI Taxonomy" id="6523"/>
    <lineage>
        <taxon>Eukaryota</taxon>
        <taxon>Metazoa</taxon>
        <taxon>Spiralia</taxon>
        <taxon>Lophotrochozoa</taxon>
        <taxon>Mollusca</taxon>
        <taxon>Gastropoda</taxon>
        <taxon>Heterobranchia</taxon>
        <taxon>Euthyneura</taxon>
        <taxon>Panpulmonata</taxon>
        <taxon>Hygrophila</taxon>
        <taxon>Lymnaeoidea</taxon>
        <taxon>Lymnaeidae</taxon>
        <taxon>Lymnaea</taxon>
    </lineage>
</organism>
<feature type="transmembrane region" description="Helical" evidence="2">
    <location>
        <begin position="393"/>
        <end position="418"/>
    </location>
</feature>
<dbReference type="InterPro" id="IPR003961">
    <property type="entry name" value="FN3_dom"/>
</dbReference>
<feature type="compositionally biased region" description="Polar residues" evidence="1">
    <location>
        <begin position="590"/>
        <end position="601"/>
    </location>
</feature>
<proteinExistence type="predicted"/>
<evidence type="ECO:0000259" key="4">
    <source>
        <dbReference type="PROSITE" id="PS50853"/>
    </source>
</evidence>
<accession>A0AAV2I797</accession>
<evidence type="ECO:0008006" key="7">
    <source>
        <dbReference type="Google" id="ProtNLM"/>
    </source>
</evidence>
<dbReference type="Pfam" id="PF00059">
    <property type="entry name" value="Lectin_C"/>
    <property type="match status" value="1"/>
</dbReference>